<dbReference type="InterPro" id="IPR041854">
    <property type="entry name" value="BFD-like_2Fe2S-bd_dom_sf"/>
</dbReference>
<gene>
    <name evidence="3" type="ORF">D3872_19875</name>
</gene>
<keyword evidence="4" id="KW-1185">Reference proteome</keyword>
<evidence type="ECO:0000256" key="1">
    <source>
        <dbReference type="ARBA" id="ARBA00023002"/>
    </source>
</evidence>
<reference evidence="3 4" key="1">
    <citation type="submission" date="2018-09" db="EMBL/GenBank/DDBJ databases">
        <authorList>
            <person name="Zhu H."/>
        </authorList>
    </citation>
    <scope>NUCLEOTIDE SEQUENCE [LARGE SCALE GENOMIC DNA]</scope>
    <source>
        <strain evidence="3 4">K1S02-61</strain>
    </source>
</reference>
<dbReference type="InterPro" id="IPR036188">
    <property type="entry name" value="FAD/NAD-bd_sf"/>
</dbReference>
<dbReference type="RefSeq" id="WP_119812439.1">
    <property type="nucleotide sequence ID" value="NZ_QYUP01000149.1"/>
</dbReference>
<evidence type="ECO:0000313" key="4">
    <source>
        <dbReference type="Proteomes" id="UP000284006"/>
    </source>
</evidence>
<comment type="caution">
    <text evidence="3">The sequence shown here is derived from an EMBL/GenBank/DDBJ whole genome shotgun (WGS) entry which is preliminary data.</text>
</comment>
<dbReference type="EMBL" id="QYUP01000149">
    <property type="protein sequence ID" value="RJG11386.1"/>
    <property type="molecule type" value="Genomic_DNA"/>
</dbReference>
<accession>A0A418XFZ9</accession>
<protein>
    <submittedName>
        <fullName evidence="3">NAD(P)/FAD-dependent oxidoreductase</fullName>
    </submittedName>
</protein>
<dbReference type="Proteomes" id="UP000284006">
    <property type="component" value="Unassembled WGS sequence"/>
</dbReference>
<feature type="domain" description="FAD/NAD(P)-binding" evidence="2">
    <location>
        <begin position="6"/>
        <end position="299"/>
    </location>
</feature>
<dbReference type="SUPFAM" id="SSF51905">
    <property type="entry name" value="FAD/NAD(P)-binding domain"/>
    <property type="match status" value="1"/>
</dbReference>
<dbReference type="GO" id="GO:0016491">
    <property type="term" value="F:oxidoreductase activity"/>
    <property type="evidence" value="ECO:0007669"/>
    <property type="project" value="UniProtKB-KW"/>
</dbReference>
<evidence type="ECO:0000259" key="2">
    <source>
        <dbReference type="Pfam" id="PF07992"/>
    </source>
</evidence>
<dbReference type="InterPro" id="IPR051691">
    <property type="entry name" value="Metab_Enz_Cyan_OpOx_G3PDH"/>
</dbReference>
<name>A0A418XFZ9_9BURK</name>
<dbReference type="Gene3D" id="3.40.50.720">
    <property type="entry name" value="NAD(P)-binding Rossmann-like Domain"/>
    <property type="match status" value="1"/>
</dbReference>
<sequence length="418" mass="43201">MSAHPILVIGAGPAGLAAAHAIASCGERVAIVDENPQAGGQIWRGGPGRWHDRRADALWEALRGNALIEWISGARIVAKAGEGRLLLDEGGTPRDLAWDHAVLCTGARELLLPFPGWTLPGVTGAGGLQALVKGGMPVAGKRVVVAGSGPLLLAAASTVRKSGGKLALVAEHQPMPELARFAAGLAISHRNKLAQAIRLGASIGAGVFHAGATVIEAKGDTRLRSVVVRRNGRDTEVECDFLACGFGLVPSLETAMLFGCRSEGGCIIADSTQQTSATGIWAAGESTGIGGVDKALAEGRIAGLAACGKAPSAQDLKARTQAHRFAGLLGKSFGLDKALRALCTPETIVCRCEDVRAAELMQHTGWRSAKLQTRAGMGACQGRVCGTACQFLYGWEAPGLREPVFPTSAAVLARLPDD</sequence>
<dbReference type="PANTHER" id="PTHR42949:SF3">
    <property type="entry name" value="ANAEROBIC GLYCEROL-3-PHOSPHATE DEHYDROGENASE SUBUNIT B"/>
    <property type="match status" value="1"/>
</dbReference>
<dbReference type="InterPro" id="IPR023753">
    <property type="entry name" value="FAD/NAD-binding_dom"/>
</dbReference>
<dbReference type="Pfam" id="PF07992">
    <property type="entry name" value="Pyr_redox_2"/>
    <property type="match status" value="1"/>
</dbReference>
<evidence type="ECO:0000313" key="3">
    <source>
        <dbReference type="EMBL" id="RJG11386.1"/>
    </source>
</evidence>
<dbReference type="AlphaFoldDB" id="A0A418XFZ9"/>
<proteinExistence type="predicted"/>
<dbReference type="Gene3D" id="3.50.50.60">
    <property type="entry name" value="FAD/NAD(P)-binding domain"/>
    <property type="match status" value="2"/>
</dbReference>
<dbReference type="Gene3D" id="1.10.10.1100">
    <property type="entry name" value="BFD-like [2Fe-2S]-binding domain"/>
    <property type="match status" value="1"/>
</dbReference>
<dbReference type="PRINTS" id="PR00469">
    <property type="entry name" value="PNDRDTASEII"/>
</dbReference>
<dbReference type="PANTHER" id="PTHR42949">
    <property type="entry name" value="ANAEROBIC GLYCEROL-3-PHOSPHATE DEHYDROGENASE SUBUNIT B"/>
    <property type="match status" value="1"/>
</dbReference>
<dbReference type="PRINTS" id="PR00368">
    <property type="entry name" value="FADPNR"/>
</dbReference>
<organism evidence="3 4">
    <name type="scientific">Massilia cavernae</name>
    <dbReference type="NCBI Taxonomy" id="2320864"/>
    <lineage>
        <taxon>Bacteria</taxon>
        <taxon>Pseudomonadati</taxon>
        <taxon>Pseudomonadota</taxon>
        <taxon>Betaproteobacteria</taxon>
        <taxon>Burkholderiales</taxon>
        <taxon>Oxalobacteraceae</taxon>
        <taxon>Telluria group</taxon>
        <taxon>Massilia</taxon>
    </lineage>
</organism>
<dbReference type="OrthoDB" id="9801699at2"/>
<keyword evidence="1" id="KW-0560">Oxidoreductase</keyword>